<dbReference type="GO" id="GO:0007131">
    <property type="term" value="P:reciprocal meiotic recombination"/>
    <property type="evidence" value="ECO:0007669"/>
    <property type="project" value="InterPro"/>
</dbReference>
<sequence length="238" mass="27699">MSSKFETVPFKKLSKYDSSKNWIHLPYRSNLSITFNMPIANDCNPGCLLIKITWKAEDLERLTFEHNEACKVYKKYPLIAIKYTPISGIRKKFQMGFSSRKDFERSLQCFNSWGIIVKDLENRDINLLEMSQFSTDPDLGFSQQFDMSFLQEVSGSQQIMDTSNSFCDDNTQRTSNFHENINLTPSTLFLDYEAQRNSSGEVADSVIKQINIRLEDSNFIKMVRNAAERIKKKLEKKY</sequence>
<organism evidence="1 2">
    <name type="scientific">Eeniella nana</name>
    <name type="common">Yeast</name>
    <name type="synonym">Brettanomyces nanus</name>
    <dbReference type="NCBI Taxonomy" id="13502"/>
    <lineage>
        <taxon>Eukaryota</taxon>
        <taxon>Fungi</taxon>
        <taxon>Dikarya</taxon>
        <taxon>Ascomycota</taxon>
        <taxon>Saccharomycotina</taxon>
        <taxon>Pichiomycetes</taxon>
        <taxon>Pichiales</taxon>
        <taxon>Pichiaceae</taxon>
        <taxon>Brettanomyces</taxon>
    </lineage>
</organism>
<dbReference type="Pfam" id="PF03525">
    <property type="entry name" value="Meiotic_rec114"/>
    <property type="match status" value="1"/>
</dbReference>
<keyword evidence="2" id="KW-1185">Reference proteome</keyword>
<proteinExistence type="predicted"/>
<dbReference type="GeneID" id="62196917"/>
<dbReference type="OrthoDB" id="3981299at2759"/>
<dbReference type="RefSeq" id="XP_038779696.1">
    <property type="nucleotide sequence ID" value="XM_038923768.1"/>
</dbReference>
<dbReference type="Proteomes" id="UP000662931">
    <property type="component" value="Chromosome 4"/>
</dbReference>
<protein>
    <submittedName>
        <fullName evidence="1">Uncharacterized protein</fullName>
    </submittedName>
</protein>
<reference evidence="1" key="1">
    <citation type="submission" date="2020-10" db="EMBL/GenBank/DDBJ databases">
        <authorList>
            <person name="Roach M.J.R."/>
        </authorList>
    </citation>
    <scope>NUCLEOTIDE SEQUENCE</scope>
    <source>
        <strain evidence="1">CBS 1945</strain>
    </source>
</reference>
<dbReference type="AlphaFoldDB" id="A0A875S355"/>
<evidence type="ECO:0000313" key="2">
    <source>
        <dbReference type="Proteomes" id="UP000662931"/>
    </source>
</evidence>
<dbReference type="KEGG" id="bnn:FOA43_003517"/>
<dbReference type="EMBL" id="CP064815">
    <property type="protein sequence ID" value="QPG76131.1"/>
    <property type="molecule type" value="Genomic_DNA"/>
</dbReference>
<evidence type="ECO:0000313" key="1">
    <source>
        <dbReference type="EMBL" id="QPG76131.1"/>
    </source>
</evidence>
<gene>
    <name evidence="1" type="ORF">FOA43_003517</name>
</gene>
<accession>A0A875S355</accession>
<dbReference type="InterPro" id="IPR004354">
    <property type="entry name" value="Meiotic_Rec114"/>
</dbReference>
<name>A0A875S355_EENNA</name>